<dbReference type="OrthoDB" id="328886at2"/>
<dbReference type="RefSeq" id="WP_093197008.1">
    <property type="nucleotide sequence ID" value="NZ_FNGS01000001.1"/>
</dbReference>
<protein>
    <recommendedName>
        <fullName evidence="3">Integron-associated effector binding protein</fullName>
    </recommendedName>
</protein>
<dbReference type="AlphaFoldDB" id="A0A1G9IA98"/>
<gene>
    <name evidence="1" type="ORF">SAMN04488090_0395</name>
</gene>
<evidence type="ECO:0008006" key="3">
    <source>
        <dbReference type="Google" id="ProtNLM"/>
    </source>
</evidence>
<evidence type="ECO:0000313" key="2">
    <source>
        <dbReference type="Proteomes" id="UP000198901"/>
    </source>
</evidence>
<keyword evidence="2" id="KW-1185">Reference proteome</keyword>
<dbReference type="EMBL" id="FNGS01000001">
    <property type="protein sequence ID" value="SDL22121.1"/>
    <property type="molecule type" value="Genomic_DNA"/>
</dbReference>
<evidence type="ECO:0000313" key="1">
    <source>
        <dbReference type="EMBL" id="SDL22121.1"/>
    </source>
</evidence>
<sequence>MYDFLLDDDILLLGRTVPDFPTGIEAAFNALMDALPNPLQRSYYGVSTMDATGKVLYFAAAEAFGTDEAEGYDTRVIPAGTYLARNISGWRTQTGCIKDYFGEMMQEPAYDRQSPAIEWYQNDEELVLLLRKK</sequence>
<name>A0A1G9IA98_9BACT</name>
<reference evidence="1 2" key="1">
    <citation type="submission" date="2016-10" db="EMBL/GenBank/DDBJ databases">
        <authorList>
            <person name="de Groot N.N."/>
        </authorList>
    </citation>
    <scope>NUCLEOTIDE SEQUENCE [LARGE SCALE GENOMIC DNA]</scope>
    <source>
        <strain evidence="1 2">DSM 21668</strain>
    </source>
</reference>
<accession>A0A1G9IA98</accession>
<proteinExistence type="predicted"/>
<dbReference type="STRING" id="563176.SAMN04488090_0395"/>
<dbReference type="Proteomes" id="UP000198901">
    <property type="component" value="Unassembled WGS sequence"/>
</dbReference>
<dbReference type="InterPro" id="IPR011256">
    <property type="entry name" value="Reg_factor_effector_dom_sf"/>
</dbReference>
<dbReference type="Gene3D" id="3.20.80.10">
    <property type="entry name" value="Regulatory factor, effector binding domain"/>
    <property type="match status" value="1"/>
</dbReference>
<organism evidence="1 2">
    <name type="scientific">Siphonobacter aquaeclarae</name>
    <dbReference type="NCBI Taxonomy" id="563176"/>
    <lineage>
        <taxon>Bacteria</taxon>
        <taxon>Pseudomonadati</taxon>
        <taxon>Bacteroidota</taxon>
        <taxon>Cytophagia</taxon>
        <taxon>Cytophagales</taxon>
        <taxon>Cytophagaceae</taxon>
        <taxon>Siphonobacter</taxon>
    </lineage>
</organism>